<proteinExistence type="predicted"/>
<dbReference type="Proteomes" id="UP001207528">
    <property type="component" value="Unassembled WGS sequence"/>
</dbReference>
<reference evidence="2" key="1">
    <citation type="submission" date="2020-07" db="EMBL/GenBank/DDBJ databases">
        <authorList>
            <person name="Pettersson B.M.F."/>
            <person name="Behra P.R.K."/>
            <person name="Ramesh M."/>
            <person name="Das S."/>
            <person name="Dasgupta S."/>
            <person name="Kirsebom L.A."/>
        </authorList>
    </citation>
    <scope>NUCLEOTIDE SEQUENCE</scope>
    <source>
        <strain evidence="2">DSM 44203</strain>
    </source>
</reference>
<reference evidence="2" key="2">
    <citation type="journal article" date="2022" name="BMC Genomics">
        <title>Comparative genome analysis of mycobacteria focusing on tRNA and non-coding RNA.</title>
        <authorList>
            <person name="Behra P.R.K."/>
            <person name="Pettersson B.M.F."/>
            <person name="Ramesh M."/>
            <person name="Das S."/>
            <person name="Dasgupta S."/>
            <person name="Kirsebom L.A."/>
        </authorList>
    </citation>
    <scope>NUCLEOTIDE SEQUENCE</scope>
    <source>
        <strain evidence="2">DSM 44203</strain>
    </source>
</reference>
<protein>
    <submittedName>
        <fullName evidence="2">DUF5642 family protein</fullName>
    </submittedName>
</protein>
<evidence type="ECO:0000313" key="3">
    <source>
        <dbReference type="Proteomes" id="UP001207528"/>
    </source>
</evidence>
<gene>
    <name evidence="2" type="ORF">H7I77_01345</name>
</gene>
<evidence type="ECO:0000313" key="2">
    <source>
        <dbReference type="EMBL" id="MCV7021998.1"/>
    </source>
</evidence>
<comment type="caution">
    <text evidence="2">The sequence shown here is derived from an EMBL/GenBank/DDBJ whole genome shotgun (WGS) entry which is preliminary data.</text>
</comment>
<dbReference type="Pfam" id="PF18702">
    <property type="entry name" value="DUF5642"/>
    <property type="match status" value="1"/>
</dbReference>
<dbReference type="InterPro" id="IPR041313">
    <property type="entry name" value="DUF5642"/>
</dbReference>
<dbReference type="AlphaFoldDB" id="A0AAW5SD21"/>
<accession>A0AAW5SD21</accession>
<sequence length="231" mass="23366">MSLPVDRRRAVDRCIVAAAATALTICVGACGNDSGSSPAGESSSQNPPQVNPARIDRARTVLPAGYEVTDLVAPLGPVTAWGYGPQWTAEPARCAALADPAEGATRADGWSASGPGGIVYAVVATAPGDLDPTVIDECGRWTMSGGRTTGTVTLEPAPPIDAAPTIAMATASRTVVEGGTETVSHAETVTAYLGDHVAFVAVVTDPGSPNPQLGSDFTAHLMTETVSALRG</sequence>
<evidence type="ECO:0000259" key="1">
    <source>
        <dbReference type="Pfam" id="PF18702"/>
    </source>
</evidence>
<feature type="domain" description="DUF5642" evidence="1">
    <location>
        <begin position="51"/>
        <end position="230"/>
    </location>
</feature>
<dbReference type="RefSeq" id="WP_067388072.1">
    <property type="nucleotide sequence ID" value="NZ_BCTA01000022.1"/>
</dbReference>
<dbReference type="EMBL" id="JACKTI010000013">
    <property type="protein sequence ID" value="MCV7021998.1"/>
    <property type="molecule type" value="Genomic_DNA"/>
</dbReference>
<organism evidence="2 3">
    <name type="scientific">Mycolicibacterium novocastrense</name>
    <name type="common">Mycobacterium novocastrense</name>
    <dbReference type="NCBI Taxonomy" id="59813"/>
    <lineage>
        <taxon>Bacteria</taxon>
        <taxon>Bacillati</taxon>
        <taxon>Actinomycetota</taxon>
        <taxon>Actinomycetes</taxon>
        <taxon>Mycobacteriales</taxon>
        <taxon>Mycobacteriaceae</taxon>
        <taxon>Mycolicibacterium</taxon>
    </lineage>
</organism>
<name>A0AAW5SD21_MYCNV</name>